<sequence length="473" mass="52537">MRHYDTVAHGLDLTYEDVGDPDPDPTGIGRSYEVTISVFDIVPSRQDLSAVALTNVNTPQLVADPSFYASHKLFGGRWNVPDTSRAGAAAIEKAKSDLLDFFIALMSCQEVEQRKWYGFWDYGDVMHTYDETRHVWRYDVGGYAWDNGELGTDLWLWMSFLRTGRADVFHMASALTRHLSEVDSHHTGTFAGLGSRHHVTHWGDGAKEARVASATLRRPFFYLTTDELIGDLIDTTLLADASIVTWEPLRKVPEAPPFTTPTRVRIGPDWTTLAGNWFTRWERTLEDKWLEKLKTGMRDLGAFPFGLFTGYAAAVGFDNVTGHMTDIGGEGTSSYHLSMIFGGGEFLMELVDVVTDVPEFDKAWIEFGQYYNAPNADKIARYGKSWNSGGFNNLYAKLQAYAGERLGNDSLKQAAWTVINAAGVGFGSNVTKVDIPNVLFPTNEIVNVTTNDAASYSLSQYAVLAIAPEFAPQ</sequence>
<dbReference type="Pfam" id="PF21345">
    <property type="entry name" value="PcRGLX_2nd"/>
    <property type="match status" value="1"/>
</dbReference>
<gene>
    <name evidence="3" type="ORF">EXIGLDRAFT_699007</name>
</gene>
<dbReference type="PANTHER" id="PTHR40081:SF1">
    <property type="entry name" value="TAT PATHWAY SIGNAL SEQUENCE DOMAIN PROTEIN"/>
    <property type="match status" value="1"/>
</dbReference>
<accession>A0A165E012</accession>
<protein>
    <submittedName>
        <fullName evidence="3">Uncharacterized protein</fullName>
    </submittedName>
</protein>
<dbReference type="InParanoid" id="A0A165E012"/>
<dbReference type="PANTHER" id="PTHR40081">
    <property type="entry name" value="CONCANAVALIN A-LIKE LECTIN/GLUCANASE"/>
    <property type="match status" value="1"/>
</dbReference>
<organism evidence="3 4">
    <name type="scientific">Exidia glandulosa HHB12029</name>
    <dbReference type="NCBI Taxonomy" id="1314781"/>
    <lineage>
        <taxon>Eukaryota</taxon>
        <taxon>Fungi</taxon>
        <taxon>Dikarya</taxon>
        <taxon>Basidiomycota</taxon>
        <taxon>Agaricomycotina</taxon>
        <taxon>Agaricomycetes</taxon>
        <taxon>Auriculariales</taxon>
        <taxon>Exidiaceae</taxon>
        <taxon>Exidia</taxon>
    </lineage>
</organism>
<evidence type="ECO:0000259" key="1">
    <source>
        <dbReference type="Pfam" id="PF21345"/>
    </source>
</evidence>
<keyword evidence="4" id="KW-1185">Reference proteome</keyword>
<name>A0A165E012_EXIGL</name>
<dbReference type="OrthoDB" id="4798501at2759"/>
<evidence type="ECO:0000313" key="4">
    <source>
        <dbReference type="Proteomes" id="UP000077266"/>
    </source>
</evidence>
<reference evidence="3 4" key="1">
    <citation type="journal article" date="2016" name="Mol. Biol. Evol.">
        <title>Comparative Genomics of Early-Diverging Mushroom-Forming Fungi Provides Insights into the Origins of Lignocellulose Decay Capabilities.</title>
        <authorList>
            <person name="Nagy L.G."/>
            <person name="Riley R."/>
            <person name="Tritt A."/>
            <person name="Adam C."/>
            <person name="Daum C."/>
            <person name="Floudas D."/>
            <person name="Sun H."/>
            <person name="Yadav J.S."/>
            <person name="Pangilinan J."/>
            <person name="Larsson K.H."/>
            <person name="Matsuura K."/>
            <person name="Barry K."/>
            <person name="Labutti K."/>
            <person name="Kuo R."/>
            <person name="Ohm R.A."/>
            <person name="Bhattacharya S.S."/>
            <person name="Shirouzu T."/>
            <person name="Yoshinaga Y."/>
            <person name="Martin F.M."/>
            <person name="Grigoriev I.V."/>
            <person name="Hibbett D.S."/>
        </authorList>
    </citation>
    <scope>NUCLEOTIDE SEQUENCE [LARGE SCALE GENOMIC DNA]</scope>
    <source>
        <strain evidence="3 4">HHB12029</strain>
    </source>
</reference>
<dbReference type="AlphaFoldDB" id="A0A165E012"/>
<feature type="domain" description="PcRGLX/YetA-like C-terminal alpha/alpha toroid" evidence="2">
    <location>
        <begin position="59"/>
        <end position="470"/>
    </location>
</feature>
<dbReference type="InterPro" id="IPR048330">
    <property type="entry name" value="PcRGLX/YetA_2nd"/>
</dbReference>
<proteinExistence type="predicted"/>
<evidence type="ECO:0000313" key="3">
    <source>
        <dbReference type="EMBL" id="KZV85780.1"/>
    </source>
</evidence>
<dbReference type="Proteomes" id="UP000077266">
    <property type="component" value="Unassembled WGS sequence"/>
</dbReference>
<dbReference type="InterPro" id="IPR048331">
    <property type="entry name" value="PcRGLX/YetA_3rd"/>
</dbReference>
<dbReference type="Pfam" id="PF21346">
    <property type="entry name" value="PcRGLX_3rd"/>
    <property type="match status" value="1"/>
</dbReference>
<evidence type="ECO:0000259" key="2">
    <source>
        <dbReference type="Pfam" id="PF21346"/>
    </source>
</evidence>
<feature type="domain" description="PcRGLX/YetA-like central beta-sandwich" evidence="1">
    <location>
        <begin position="2"/>
        <end position="52"/>
    </location>
</feature>
<dbReference type="EMBL" id="KV426177">
    <property type="protein sequence ID" value="KZV85780.1"/>
    <property type="molecule type" value="Genomic_DNA"/>
</dbReference>
<dbReference type="STRING" id="1314781.A0A165E012"/>
<dbReference type="InterPro" id="IPR045793">
    <property type="entry name" value="PcRGLX/YetA-like"/>
</dbReference>